<dbReference type="InterPro" id="IPR050700">
    <property type="entry name" value="YIM1/Zinc_Alcohol_DH_Fams"/>
</dbReference>
<dbReference type="InterPro" id="IPR036291">
    <property type="entry name" value="NAD(P)-bd_dom_sf"/>
</dbReference>
<dbReference type="SUPFAM" id="SSF50129">
    <property type="entry name" value="GroES-like"/>
    <property type="match status" value="1"/>
</dbReference>
<dbReference type="InterPro" id="IPR020843">
    <property type="entry name" value="ER"/>
</dbReference>
<keyword evidence="3" id="KW-1185">Reference proteome</keyword>
<dbReference type="STRING" id="1531966.A0A0A1TP07"/>
<dbReference type="SUPFAM" id="SSF51735">
    <property type="entry name" value="NAD(P)-binding Rossmann-fold domains"/>
    <property type="match status" value="1"/>
</dbReference>
<dbReference type="EMBL" id="CDHN01000005">
    <property type="protein sequence ID" value="CEJ93265.1"/>
    <property type="molecule type" value="Genomic_DNA"/>
</dbReference>
<gene>
    <name evidence="2" type="ORF">VHEMI08870</name>
</gene>
<dbReference type="HOGENOM" id="CLU_026673_3_3_1"/>
<organism evidence="2 3">
    <name type="scientific">[Torrubiella] hemipterigena</name>
    <dbReference type="NCBI Taxonomy" id="1531966"/>
    <lineage>
        <taxon>Eukaryota</taxon>
        <taxon>Fungi</taxon>
        <taxon>Dikarya</taxon>
        <taxon>Ascomycota</taxon>
        <taxon>Pezizomycotina</taxon>
        <taxon>Sordariomycetes</taxon>
        <taxon>Hypocreomycetidae</taxon>
        <taxon>Hypocreales</taxon>
        <taxon>Clavicipitaceae</taxon>
        <taxon>Clavicipitaceae incertae sedis</taxon>
        <taxon>'Torrubiella' clade</taxon>
    </lineage>
</organism>
<dbReference type="OrthoDB" id="9992527at2759"/>
<reference evidence="2 3" key="1">
    <citation type="journal article" date="2015" name="Genome Announc.">
        <title>Draft Genome Sequence and Gene Annotation of the Entomopathogenic Fungus Verticillium hemipterigenum.</title>
        <authorList>
            <person name="Horn F."/>
            <person name="Habel A."/>
            <person name="Scharf D.H."/>
            <person name="Dworschak J."/>
            <person name="Brakhage A.A."/>
            <person name="Guthke R."/>
            <person name="Hertweck C."/>
            <person name="Linde J."/>
        </authorList>
    </citation>
    <scope>NUCLEOTIDE SEQUENCE [LARGE SCALE GENOMIC DNA]</scope>
</reference>
<accession>A0A0A1TP07</accession>
<feature type="domain" description="Enoyl reductase (ER)" evidence="1">
    <location>
        <begin position="13"/>
        <end position="356"/>
    </location>
</feature>
<name>A0A0A1TP07_9HYPO</name>
<dbReference type="Gene3D" id="3.90.180.10">
    <property type="entry name" value="Medium-chain alcohol dehydrogenases, catalytic domain"/>
    <property type="match status" value="1"/>
</dbReference>
<dbReference type="GO" id="GO:0016491">
    <property type="term" value="F:oxidoreductase activity"/>
    <property type="evidence" value="ECO:0007669"/>
    <property type="project" value="InterPro"/>
</dbReference>
<dbReference type="PANTHER" id="PTHR11695:SF294">
    <property type="entry name" value="RETICULON-4-INTERACTING PROTEIN 1, MITOCHONDRIAL"/>
    <property type="match status" value="1"/>
</dbReference>
<evidence type="ECO:0000313" key="2">
    <source>
        <dbReference type="EMBL" id="CEJ93265.1"/>
    </source>
</evidence>
<dbReference type="InterPro" id="IPR013154">
    <property type="entry name" value="ADH-like_N"/>
</dbReference>
<sequence length="406" mass="43010">MSEVKAVTVDAYGEPSTYKLTNITKPALADPTDVLIKVHGASINPIDVKKASGIMKALKKDSFPYIIGYDLSGVIEEVGAEVKNLKVGDEVYCRLPEMDRGSWAEYAKTMEKFVAVKPKNIALADAAAIPLAAMTALQSLKKYRGSLEGKTVFIPGGLSGTGAAACQLAKNVFKAGKVITTVSTAKVAKVPELLGEGVVDEIIDYTKQDPKVAIPAKSIDFYFDSMGNAFEHLALMNKDSSIISVNSMPSGTTMQAAFARQTRDGEAIPKVPFPIKLMLDGGDALKRFRAKRAGAEYMFVFLAENAVDLEELRGYYEEGKLKLIIGERVDFHDIEQVKKASEQTFNGKGGVGKTIFEVIKGDAAAVSVTAPVDAPALAAAPVAEDAATTAAAAPAKEQAVAAAPVA</sequence>
<evidence type="ECO:0000313" key="3">
    <source>
        <dbReference type="Proteomes" id="UP000039046"/>
    </source>
</evidence>
<dbReference type="Pfam" id="PF13602">
    <property type="entry name" value="ADH_zinc_N_2"/>
    <property type="match status" value="1"/>
</dbReference>
<dbReference type="Proteomes" id="UP000039046">
    <property type="component" value="Unassembled WGS sequence"/>
</dbReference>
<dbReference type="Pfam" id="PF08240">
    <property type="entry name" value="ADH_N"/>
    <property type="match status" value="1"/>
</dbReference>
<dbReference type="SMART" id="SM00829">
    <property type="entry name" value="PKS_ER"/>
    <property type="match status" value="1"/>
</dbReference>
<dbReference type="Gene3D" id="3.40.50.720">
    <property type="entry name" value="NAD(P)-binding Rossmann-like Domain"/>
    <property type="match status" value="1"/>
</dbReference>
<dbReference type="PANTHER" id="PTHR11695">
    <property type="entry name" value="ALCOHOL DEHYDROGENASE RELATED"/>
    <property type="match status" value="1"/>
</dbReference>
<proteinExistence type="predicted"/>
<dbReference type="CDD" id="cd05289">
    <property type="entry name" value="MDR_like_2"/>
    <property type="match status" value="1"/>
</dbReference>
<protein>
    <recommendedName>
        <fullName evidence="1">Enoyl reductase (ER) domain-containing protein</fullName>
    </recommendedName>
</protein>
<dbReference type="InterPro" id="IPR011032">
    <property type="entry name" value="GroES-like_sf"/>
</dbReference>
<dbReference type="AlphaFoldDB" id="A0A0A1TP07"/>
<evidence type="ECO:0000259" key="1">
    <source>
        <dbReference type="SMART" id="SM00829"/>
    </source>
</evidence>
<dbReference type="GO" id="GO:0005739">
    <property type="term" value="C:mitochondrion"/>
    <property type="evidence" value="ECO:0007669"/>
    <property type="project" value="TreeGrafter"/>
</dbReference>